<dbReference type="InterPro" id="IPR036291">
    <property type="entry name" value="NAD(P)-bd_dom_sf"/>
</dbReference>
<dbReference type="Gene3D" id="3.40.50.720">
    <property type="entry name" value="NAD(P)-binding Rossmann-like Domain"/>
    <property type="match status" value="1"/>
</dbReference>
<protein>
    <submittedName>
        <fullName evidence="2">NAD-dependent epimerase/dehydratase family protein</fullName>
    </submittedName>
</protein>
<dbReference type="PANTHER" id="PTHR43245:SF58">
    <property type="entry name" value="BLL5923 PROTEIN"/>
    <property type="match status" value="1"/>
</dbReference>
<name>A0A6L5YAK7_9BACT</name>
<keyword evidence="3" id="KW-1185">Reference proteome</keyword>
<sequence length="290" mass="32242">MKKILVAGARSFVGRSFAGWLERFGGCYRTDFVSLRGAEWRRRSFAGYDALIHCAGIAHLSAGPDELYLRVNRDLAEETALKARREGVGQFVFMSSIAVYGDSAPPGKEKIIAAETVPAPANVYGRSKLEAEGRLAALAAPAFRIAVVRAPLIYGPGCKGNFPALIGYARRLPLFPKVKNRRSMIYIGNLCEQLRLLVDREDSGTFFPQNEAYVGTSDLVRRLGALQGRKITLTRLLNPALYFLRRFTPAVDKAFGSLCYAWELSRCGEYNVVPFERSLVETLNAFENFR</sequence>
<dbReference type="SUPFAM" id="SSF51735">
    <property type="entry name" value="NAD(P)-binding Rossmann-fold domains"/>
    <property type="match status" value="1"/>
</dbReference>
<dbReference type="AlphaFoldDB" id="A0A6L5YAK7"/>
<dbReference type="EMBL" id="VUNH01000004">
    <property type="protein sequence ID" value="MST55326.1"/>
    <property type="molecule type" value="Genomic_DNA"/>
</dbReference>
<evidence type="ECO:0000313" key="2">
    <source>
        <dbReference type="EMBL" id="MST55326.1"/>
    </source>
</evidence>
<organism evidence="2 3">
    <name type="scientific">Pyramidobacter porci</name>
    <dbReference type="NCBI Taxonomy" id="2605789"/>
    <lineage>
        <taxon>Bacteria</taxon>
        <taxon>Thermotogati</taxon>
        <taxon>Synergistota</taxon>
        <taxon>Synergistia</taxon>
        <taxon>Synergistales</taxon>
        <taxon>Dethiosulfovibrionaceae</taxon>
        <taxon>Pyramidobacter</taxon>
    </lineage>
</organism>
<dbReference type="RefSeq" id="WP_154528433.1">
    <property type="nucleotide sequence ID" value="NZ_VUNH01000004.1"/>
</dbReference>
<feature type="domain" description="NAD-dependent epimerase/dehydratase" evidence="1">
    <location>
        <begin position="6"/>
        <end position="203"/>
    </location>
</feature>
<dbReference type="PANTHER" id="PTHR43245">
    <property type="entry name" value="BIFUNCTIONAL POLYMYXIN RESISTANCE PROTEIN ARNA"/>
    <property type="match status" value="1"/>
</dbReference>
<gene>
    <name evidence="2" type="ORF">FYJ74_04670</name>
</gene>
<dbReference type="Proteomes" id="UP000473699">
    <property type="component" value="Unassembled WGS sequence"/>
</dbReference>
<accession>A0A6L5YAK7</accession>
<evidence type="ECO:0000313" key="3">
    <source>
        <dbReference type="Proteomes" id="UP000473699"/>
    </source>
</evidence>
<dbReference type="InterPro" id="IPR001509">
    <property type="entry name" value="Epimerase_deHydtase"/>
</dbReference>
<evidence type="ECO:0000259" key="1">
    <source>
        <dbReference type="Pfam" id="PF01370"/>
    </source>
</evidence>
<proteinExistence type="predicted"/>
<comment type="caution">
    <text evidence="2">The sequence shown here is derived from an EMBL/GenBank/DDBJ whole genome shotgun (WGS) entry which is preliminary data.</text>
</comment>
<dbReference type="Pfam" id="PF01370">
    <property type="entry name" value="Epimerase"/>
    <property type="match status" value="1"/>
</dbReference>
<reference evidence="2 3" key="1">
    <citation type="submission" date="2019-08" db="EMBL/GenBank/DDBJ databases">
        <title>In-depth cultivation of the pig gut microbiome towards novel bacterial diversity and tailored functional studies.</title>
        <authorList>
            <person name="Wylensek D."/>
            <person name="Hitch T.C.A."/>
            <person name="Clavel T."/>
        </authorList>
    </citation>
    <scope>NUCLEOTIDE SEQUENCE [LARGE SCALE GENOMIC DNA]</scope>
    <source>
        <strain evidence="2 3">SM-530-WT-4B</strain>
    </source>
</reference>
<dbReference type="InterPro" id="IPR050177">
    <property type="entry name" value="Lipid_A_modif_metabolic_enz"/>
</dbReference>